<comment type="caution">
    <text evidence="2">The sequence shown here is derived from an EMBL/GenBank/DDBJ whole genome shotgun (WGS) entry which is preliminary data.</text>
</comment>
<feature type="compositionally biased region" description="Acidic residues" evidence="1">
    <location>
        <begin position="137"/>
        <end position="158"/>
    </location>
</feature>
<organism evidence="2 3">
    <name type="scientific">Polyplax serrata</name>
    <name type="common">Common mouse louse</name>
    <dbReference type="NCBI Taxonomy" id="468196"/>
    <lineage>
        <taxon>Eukaryota</taxon>
        <taxon>Metazoa</taxon>
        <taxon>Ecdysozoa</taxon>
        <taxon>Arthropoda</taxon>
        <taxon>Hexapoda</taxon>
        <taxon>Insecta</taxon>
        <taxon>Pterygota</taxon>
        <taxon>Neoptera</taxon>
        <taxon>Paraneoptera</taxon>
        <taxon>Psocodea</taxon>
        <taxon>Troctomorpha</taxon>
        <taxon>Phthiraptera</taxon>
        <taxon>Anoplura</taxon>
        <taxon>Polyplacidae</taxon>
        <taxon>Polyplax</taxon>
    </lineage>
</organism>
<accession>A0AAN8NZ58</accession>
<evidence type="ECO:0000313" key="3">
    <source>
        <dbReference type="Proteomes" id="UP001372834"/>
    </source>
</evidence>
<proteinExistence type="predicted"/>
<evidence type="ECO:0000313" key="2">
    <source>
        <dbReference type="EMBL" id="KAK6628591.1"/>
    </source>
</evidence>
<feature type="region of interest" description="Disordered" evidence="1">
    <location>
        <begin position="77"/>
        <end position="166"/>
    </location>
</feature>
<reference evidence="2 3" key="1">
    <citation type="submission" date="2023-10" db="EMBL/GenBank/DDBJ databases">
        <title>Genomes of two closely related lineages of the louse Polyplax serrata with different host specificities.</title>
        <authorList>
            <person name="Martinu J."/>
            <person name="Tarabai H."/>
            <person name="Stefka J."/>
            <person name="Hypsa V."/>
        </authorList>
    </citation>
    <scope>NUCLEOTIDE SEQUENCE [LARGE SCALE GENOMIC DNA]</scope>
    <source>
        <strain evidence="2">HR10_N</strain>
    </source>
</reference>
<protein>
    <submittedName>
        <fullName evidence="2">Uncharacterized protein</fullName>
    </submittedName>
</protein>
<feature type="compositionally biased region" description="Polar residues" evidence="1">
    <location>
        <begin position="99"/>
        <end position="112"/>
    </location>
</feature>
<dbReference type="AlphaFoldDB" id="A0AAN8NZ58"/>
<dbReference type="Proteomes" id="UP001372834">
    <property type="component" value="Unassembled WGS sequence"/>
</dbReference>
<name>A0AAN8NZ58_POLSC</name>
<evidence type="ECO:0000256" key="1">
    <source>
        <dbReference type="SAM" id="MobiDB-lite"/>
    </source>
</evidence>
<dbReference type="EMBL" id="JAWJWE010000036">
    <property type="protein sequence ID" value="KAK6628591.1"/>
    <property type="molecule type" value="Genomic_DNA"/>
</dbReference>
<sequence length="247" mass="27520">MKEQKKKYNSGRGSCTTGGCIRTWQQTSTKIYVPGTNVTGKQIASEEKQKVIADLQHFENFEGFASVLSWQESNSVGCPARPLSSATTRSPLAPLLPSFTHSRLPSKTNGTLTVRVPSPAHPPKSSSFFVRPTLCHDDDDDDDDDDDEDDGDEDDDSREDDKDGDNLSVCWRFRDKQNQKTSNFIPNFILIPKLPSFTPLPPLNFCQANSQPSGENQKSHTSLRVSLSSLGKNLNFHPPFFHILVKH</sequence>
<gene>
    <name evidence="2" type="ORF">RUM43_002406</name>
</gene>